<organism evidence="2 3">
    <name type="scientific">Mumia zhuanghuii</name>
    <dbReference type="NCBI Taxonomy" id="2585211"/>
    <lineage>
        <taxon>Bacteria</taxon>
        <taxon>Bacillati</taxon>
        <taxon>Actinomycetota</taxon>
        <taxon>Actinomycetes</taxon>
        <taxon>Propionibacteriales</taxon>
        <taxon>Nocardioidaceae</taxon>
        <taxon>Mumia</taxon>
    </lineage>
</organism>
<dbReference type="Gene3D" id="3.40.50.360">
    <property type="match status" value="1"/>
</dbReference>
<reference evidence="2 3" key="1">
    <citation type="submission" date="2019-09" db="EMBL/GenBank/DDBJ databases">
        <title>Mumia zhuanghuii sp. nov. isolated from the intestinal contents of plateau pika (Ochotona curzoniae) in the Qinghai-Tibet plateau of China.</title>
        <authorList>
            <person name="Tian Z."/>
        </authorList>
    </citation>
    <scope>NUCLEOTIDE SEQUENCE [LARGE SCALE GENOMIC DNA]</scope>
    <source>
        <strain evidence="3">350</strain>
    </source>
</reference>
<dbReference type="AlphaFoldDB" id="A0A5Q6RJW6"/>
<dbReference type="EMBL" id="VDFQ02000007">
    <property type="protein sequence ID" value="KAA1418260.1"/>
    <property type="molecule type" value="Genomic_DNA"/>
</dbReference>
<protein>
    <submittedName>
        <fullName evidence="2">GNAT family N-acetyltransferase</fullName>
    </submittedName>
</protein>
<evidence type="ECO:0000259" key="1">
    <source>
        <dbReference type="PROSITE" id="PS51186"/>
    </source>
</evidence>
<name>A0A5Q6RJW6_9ACTN</name>
<dbReference type="InterPro" id="IPR005025">
    <property type="entry name" value="FMN_Rdtase-like_dom"/>
</dbReference>
<dbReference type="CDD" id="cd04301">
    <property type="entry name" value="NAT_SF"/>
    <property type="match status" value="1"/>
</dbReference>
<gene>
    <name evidence="2" type="ORF">FE697_020750</name>
</gene>
<dbReference type="Pfam" id="PF00583">
    <property type="entry name" value="Acetyltransf_1"/>
    <property type="match status" value="1"/>
</dbReference>
<comment type="caution">
    <text evidence="2">The sequence shown here is derived from an EMBL/GenBank/DDBJ whole genome shotgun (WGS) entry which is preliminary data.</text>
</comment>
<sequence>MSSNSPSSPLRVLVVIASSRPGRLAPAVAEWFVETTRRETERERMVVDVVDLGALALPFLDELEHPSTGVYAHEHTRAWSRRVADADAFVVVTPEYNYGMPAVLKNALDYLYEEWAWKPVAFVSYGNTSAGTRSVQMTKQVVTTLRMMPIGATVALRIGDSIEDGRVSERPMLGRAARQVVVELARVARALRPLHLAPATDGTTPGPVDGLSLSRVGEGDDVSELLVLQRSCWVEEAHANDTLDLAPLHETLADVQAWAKTWTVWAVRRHGRLVGAVRARAVGSTWEIGRLMVAPDQAGNGIGSWLLAVAEQHAPEEATTVALFTGKRSRRNIALYERAGFHLTAAPTTPDDAVLLTKSVAATTLA</sequence>
<feature type="domain" description="N-acetyltransferase" evidence="1">
    <location>
        <begin position="211"/>
        <end position="361"/>
    </location>
</feature>
<dbReference type="GO" id="GO:0010181">
    <property type="term" value="F:FMN binding"/>
    <property type="evidence" value="ECO:0007669"/>
    <property type="project" value="TreeGrafter"/>
</dbReference>
<dbReference type="OrthoDB" id="9812295at2"/>
<dbReference type="Proteomes" id="UP000307768">
    <property type="component" value="Unassembled WGS sequence"/>
</dbReference>
<dbReference type="PANTHER" id="PTHR30543:SF21">
    <property type="entry name" value="NAD(P)H-DEPENDENT FMN REDUCTASE LOT6"/>
    <property type="match status" value="1"/>
</dbReference>
<dbReference type="Pfam" id="PF03358">
    <property type="entry name" value="FMN_red"/>
    <property type="match status" value="1"/>
</dbReference>
<dbReference type="SUPFAM" id="SSF55729">
    <property type="entry name" value="Acyl-CoA N-acyltransferases (Nat)"/>
    <property type="match status" value="1"/>
</dbReference>
<dbReference type="GO" id="GO:0005829">
    <property type="term" value="C:cytosol"/>
    <property type="evidence" value="ECO:0007669"/>
    <property type="project" value="TreeGrafter"/>
</dbReference>
<dbReference type="InterPro" id="IPR000182">
    <property type="entry name" value="GNAT_dom"/>
</dbReference>
<dbReference type="Gene3D" id="3.40.630.30">
    <property type="match status" value="1"/>
</dbReference>
<proteinExistence type="predicted"/>
<accession>A0A5Q6RJW6</accession>
<keyword evidence="2" id="KW-0808">Transferase</keyword>
<dbReference type="GO" id="GO:0016491">
    <property type="term" value="F:oxidoreductase activity"/>
    <property type="evidence" value="ECO:0007669"/>
    <property type="project" value="InterPro"/>
</dbReference>
<dbReference type="PANTHER" id="PTHR30543">
    <property type="entry name" value="CHROMATE REDUCTASE"/>
    <property type="match status" value="1"/>
</dbReference>
<dbReference type="PROSITE" id="PS51186">
    <property type="entry name" value="GNAT"/>
    <property type="match status" value="1"/>
</dbReference>
<dbReference type="SUPFAM" id="SSF52218">
    <property type="entry name" value="Flavoproteins"/>
    <property type="match status" value="1"/>
</dbReference>
<dbReference type="InterPro" id="IPR016181">
    <property type="entry name" value="Acyl_CoA_acyltransferase"/>
</dbReference>
<evidence type="ECO:0000313" key="3">
    <source>
        <dbReference type="Proteomes" id="UP000307768"/>
    </source>
</evidence>
<dbReference type="InterPro" id="IPR050712">
    <property type="entry name" value="NAD(P)H-dep_reductase"/>
</dbReference>
<dbReference type="InterPro" id="IPR029039">
    <property type="entry name" value="Flavoprotein-like_sf"/>
</dbReference>
<dbReference type="RefSeq" id="WP_149771549.1">
    <property type="nucleotide sequence ID" value="NZ_VDFQ02000007.1"/>
</dbReference>
<evidence type="ECO:0000313" key="2">
    <source>
        <dbReference type="EMBL" id="KAA1418260.1"/>
    </source>
</evidence>
<dbReference type="GO" id="GO:0016747">
    <property type="term" value="F:acyltransferase activity, transferring groups other than amino-acyl groups"/>
    <property type="evidence" value="ECO:0007669"/>
    <property type="project" value="InterPro"/>
</dbReference>